<protein>
    <submittedName>
        <fullName evidence="4">GNAT family N-acetyltransferase</fullName>
    </submittedName>
</protein>
<dbReference type="CDD" id="cd04301">
    <property type="entry name" value="NAT_SF"/>
    <property type="match status" value="1"/>
</dbReference>
<dbReference type="Pfam" id="PF00583">
    <property type="entry name" value="Acetyltransf_1"/>
    <property type="match status" value="1"/>
</dbReference>
<dbReference type="Gene3D" id="3.40.630.30">
    <property type="match status" value="1"/>
</dbReference>
<dbReference type="PROSITE" id="PS51186">
    <property type="entry name" value="GNAT"/>
    <property type="match status" value="1"/>
</dbReference>
<accession>A0ABS7VLY3</accession>
<dbReference type="SUPFAM" id="SSF55729">
    <property type="entry name" value="Acyl-CoA N-acyltransferases (Nat)"/>
    <property type="match status" value="1"/>
</dbReference>
<keyword evidence="1" id="KW-0808">Transferase</keyword>
<keyword evidence="5" id="KW-1185">Reference proteome</keyword>
<evidence type="ECO:0000256" key="2">
    <source>
        <dbReference type="ARBA" id="ARBA00023315"/>
    </source>
</evidence>
<dbReference type="InterPro" id="IPR016181">
    <property type="entry name" value="Acyl_CoA_acyltransferase"/>
</dbReference>
<reference evidence="4 5" key="1">
    <citation type="submission" date="2021-09" db="EMBL/GenBank/DDBJ databases">
        <title>The complete genome sequence of a new microorganism.</title>
        <authorList>
            <person name="Zi Z."/>
        </authorList>
    </citation>
    <scope>NUCLEOTIDE SEQUENCE [LARGE SCALE GENOMIC DNA]</scope>
    <source>
        <strain evidence="4 5">WGZ8</strain>
    </source>
</reference>
<proteinExistence type="predicted"/>
<evidence type="ECO:0000313" key="5">
    <source>
        <dbReference type="Proteomes" id="UP000704176"/>
    </source>
</evidence>
<dbReference type="InterPro" id="IPR050832">
    <property type="entry name" value="Bact_Acetyltransf"/>
</dbReference>
<evidence type="ECO:0000259" key="3">
    <source>
        <dbReference type="PROSITE" id="PS51186"/>
    </source>
</evidence>
<evidence type="ECO:0000256" key="1">
    <source>
        <dbReference type="ARBA" id="ARBA00022679"/>
    </source>
</evidence>
<feature type="domain" description="N-acetyltransferase" evidence="3">
    <location>
        <begin position="9"/>
        <end position="170"/>
    </location>
</feature>
<dbReference type="RefSeq" id="WP_224312477.1">
    <property type="nucleotide sequence ID" value="NZ_JAIRBM010000004.1"/>
</dbReference>
<gene>
    <name evidence="4" type="ORF">K9B37_07685</name>
</gene>
<dbReference type="EMBL" id="JAIRBM010000004">
    <property type="protein sequence ID" value="MBZ6076171.1"/>
    <property type="molecule type" value="Genomic_DNA"/>
</dbReference>
<dbReference type="InterPro" id="IPR000182">
    <property type="entry name" value="GNAT_dom"/>
</dbReference>
<dbReference type="PANTHER" id="PTHR43877">
    <property type="entry name" value="AMINOALKYLPHOSPHONATE N-ACETYLTRANSFERASE-RELATED-RELATED"/>
    <property type="match status" value="1"/>
</dbReference>
<sequence>MSSEDPSSFVLRDLMPADADAYRELRLEALASAPAAFGSSYEEEIRLSLDEFRARIPDTGPNRIFAAFSRDRLVGMAGFVVQDRLKARHKGILWGVYVRPEARGRGLGDALVRQVVDHAARHVVVIEAAVGLFNESARRTYHKLGFKPYGIERKAIRIDDIFYDEELLFIDFSEHA</sequence>
<name>A0ABS7VLY3_9HYPH</name>
<keyword evidence="2" id="KW-0012">Acyltransferase</keyword>
<organism evidence="4 5">
    <name type="scientific">Microvirga puerhi</name>
    <dbReference type="NCBI Taxonomy" id="2876078"/>
    <lineage>
        <taxon>Bacteria</taxon>
        <taxon>Pseudomonadati</taxon>
        <taxon>Pseudomonadota</taxon>
        <taxon>Alphaproteobacteria</taxon>
        <taxon>Hyphomicrobiales</taxon>
        <taxon>Methylobacteriaceae</taxon>
        <taxon>Microvirga</taxon>
    </lineage>
</organism>
<dbReference type="Proteomes" id="UP000704176">
    <property type="component" value="Unassembled WGS sequence"/>
</dbReference>
<evidence type="ECO:0000313" key="4">
    <source>
        <dbReference type="EMBL" id="MBZ6076171.1"/>
    </source>
</evidence>
<comment type="caution">
    <text evidence="4">The sequence shown here is derived from an EMBL/GenBank/DDBJ whole genome shotgun (WGS) entry which is preliminary data.</text>
</comment>